<evidence type="ECO:0000313" key="4">
    <source>
        <dbReference type="Proteomes" id="UP000196435"/>
    </source>
</evidence>
<proteinExistence type="predicted"/>
<sequence>MRYIYSIIIIIFSISSSYANNISCPEGHDIDKGGSAIEGYIGEIKYSTSIKPSERRIIFTLSQYPDNNMTLSSKVGPFIPKGKEIIKLLVLSKLHFNKVNIKCLSGDVSTIILLDNNDPEEK</sequence>
<feature type="signal peptide" evidence="1">
    <location>
        <begin position="1"/>
        <end position="19"/>
    </location>
</feature>
<dbReference type="RefSeq" id="WP_086955446.1">
    <property type="nucleotide sequence ID" value="NZ_CAWNQC010000013.1"/>
</dbReference>
<evidence type="ECO:0000256" key="1">
    <source>
        <dbReference type="SAM" id="SignalP"/>
    </source>
</evidence>
<accession>A0A1N6MTT8</accession>
<gene>
    <name evidence="2" type="ORF">Xinn_01403</name>
    <name evidence="3" type="ORF">XIS1_1390004</name>
</gene>
<evidence type="ECO:0000313" key="5">
    <source>
        <dbReference type="Proteomes" id="UP000224871"/>
    </source>
</evidence>
<organism evidence="3 4">
    <name type="scientific">Xenorhabdus innexi</name>
    <dbReference type="NCBI Taxonomy" id="290109"/>
    <lineage>
        <taxon>Bacteria</taxon>
        <taxon>Pseudomonadati</taxon>
        <taxon>Pseudomonadota</taxon>
        <taxon>Gammaproteobacteria</taxon>
        <taxon>Enterobacterales</taxon>
        <taxon>Morganellaceae</taxon>
        <taxon>Xenorhabdus</taxon>
    </lineage>
</organism>
<keyword evidence="1" id="KW-0732">Signal</keyword>
<dbReference type="EMBL" id="FTLG01000045">
    <property type="protein sequence ID" value="SIP72231.1"/>
    <property type="molecule type" value="Genomic_DNA"/>
</dbReference>
<name>A0A1N6MTT8_9GAMM</name>
<reference evidence="4" key="1">
    <citation type="submission" date="2016-12" db="EMBL/GenBank/DDBJ databases">
        <authorList>
            <person name="Gaudriault S."/>
        </authorList>
    </citation>
    <scope>NUCLEOTIDE SEQUENCE [LARGE SCALE GENOMIC DNA]</scope>
    <source>
        <strain evidence="4">HGB1681 (deposited as PTA-6826 in the American Type Culture Collection)</strain>
    </source>
</reference>
<dbReference type="EMBL" id="NIBU01000011">
    <property type="protein sequence ID" value="PHM36869.1"/>
    <property type="molecule type" value="Genomic_DNA"/>
</dbReference>
<evidence type="ECO:0000313" key="3">
    <source>
        <dbReference type="EMBL" id="SIP72231.1"/>
    </source>
</evidence>
<dbReference type="Proteomes" id="UP000196435">
    <property type="component" value="Unassembled WGS sequence"/>
</dbReference>
<dbReference type="Proteomes" id="UP000224871">
    <property type="component" value="Unassembled WGS sequence"/>
</dbReference>
<reference evidence="3" key="2">
    <citation type="submission" date="2016-12" db="EMBL/GenBank/DDBJ databases">
        <authorList>
            <person name="Song W.-J."/>
            <person name="Kurnit D.M."/>
        </authorList>
    </citation>
    <scope>NUCLEOTIDE SEQUENCE [LARGE SCALE GENOMIC DNA]</scope>
    <source>
        <strain evidence="3">HGB1681</strain>
    </source>
</reference>
<keyword evidence="5" id="KW-1185">Reference proteome</keyword>
<reference evidence="2 5" key="3">
    <citation type="journal article" date="2017" name="Nat. Microbiol.">
        <title>Natural product diversity associated with the nematode symbionts Photorhabdus and Xenorhabdus.</title>
        <authorList>
            <person name="Tobias N.J."/>
            <person name="Wolff H."/>
            <person name="Djahanschiri B."/>
            <person name="Grundmann F."/>
            <person name="Kronenwerth M."/>
            <person name="Shi Y.M."/>
            <person name="Simonyi S."/>
            <person name="Grun P."/>
            <person name="Shapiro-Ilan D."/>
            <person name="Pidot S.J."/>
            <person name="Stinear T.P."/>
            <person name="Ebersberger I."/>
            <person name="Bode H.B."/>
        </authorList>
    </citation>
    <scope>NUCLEOTIDE SEQUENCE [LARGE SCALE GENOMIC DNA]</scope>
    <source>
        <strain evidence="2 5">DSM 16336</strain>
    </source>
</reference>
<feature type="chain" id="PRO_5012478446" evidence="1">
    <location>
        <begin position="20"/>
        <end position="122"/>
    </location>
</feature>
<evidence type="ECO:0000313" key="2">
    <source>
        <dbReference type="EMBL" id="PHM36869.1"/>
    </source>
</evidence>
<dbReference type="AlphaFoldDB" id="A0A1N6MTT8"/>
<protein>
    <submittedName>
        <fullName evidence="3">Uncharacterized protein</fullName>
    </submittedName>
</protein>